<evidence type="ECO:0000313" key="3">
    <source>
        <dbReference type="Proteomes" id="UP000265816"/>
    </source>
</evidence>
<comment type="caution">
    <text evidence="2">The sequence shown here is derived from an EMBL/GenBank/DDBJ whole genome shotgun (WGS) entry which is preliminary data.</text>
</comment>
<dbReference type="PANTHER" id="PTHR38447">
    <property type="entry name" value="TRANSCRIPTION FACTOR YDEB-RELATED"/>
    <property type="match status" value="1"/>
</dbReference>
<dbReference type="PANTHER" id="PTHR38447:SF1">
    <property type="entry name" value="RNA POLYMERASE-BINDING TRANSCRIPTION FACTOR CARD"/>
    <property type="match status" value="1"/>
</dbReference>
<protein>
    <submittedName>
        <fullName evidence="2">Transcription factor YdeB</fullName>
    </submittedName>
</protein>
<dbReference type="InterPro" id="IPR042215">
    <property type="entry name" value="CarD-like_C"/>
</dbReference>
<gene>
    <name evidence="2" type="ORF">D1970_15395</name>
</gene>
<dbReference type="Proteomes" id="UP000265816">
    <property type="component" value="Unassembled WGS sequence"/>
</dbReference>
<dbReference type="Gene3D" id="2.40.10.170">
    <property type="match status" value="1"/>
</dbReference>
<dbReference type="InterPro" id="IPR052531">
    <property type="entry name" value="CarD-like_regulator"/>
</dbReference>
<accession>A0A398B1A4</accession>
<keyword evidence="3" id="KW-1185">Reference proteome</keyword>
<evidence type="ECO:0000259" key="1">
    <source>
        <dbReference type="SMART" id="SM01058"/>
    </source>
</evidence>
<dbReference type="SUPFAM" id="SSF141259">
    <property type="entry name" value="CarD-like"/>
    <property type="match status" value="1"/>
</dbReference>
<dbReference type="Pfam" id="PF21095">
    <property type="entry name" value="CarD_C"/>
    <property type="match status" value="1"/>
</dbReference>
<dbReference type="Pfam" id="PF02559">
    <property type="entry name" value="CarD_TRCF_RID"/>
    <property type="match status" value="1"/>
</dbReference>
<dbReference type="AlphaFoldDB" id="A0A398B1A4"/>
<sequence length="168" mass="19068">MQYTEVDYLFEIGDNIIYPMHGAGTIEGIEEKEVLGEIRQYYVIKIPMNNMQVLIPVKNISKSHIRSIADKLTMESVLDLFHNGSTDRSLPWKQRFKMNSDKLRTGKLKEVAEVVRDLTRIHGTKPLNSSEKQMLDNAKKILIGEVSLVNGITSNQANDLLQDHAIGM</sequence>
<name>A0A398B1A4_9BACI</name>
<dbReference type="InterPro" id="IPR048792">
    <property type="entry name" value="CarD_C"/>
</dbReference>
<organism evidence="2 3">
    <name type="scientific">Mesobacillus zeae</name>
    <dbReference type="NCBI Taxonomy" id="1917180"/>
    <lineage>
        <taxon>Bacteria</taxon>
        <taxon>Bacillati</taxon>
        <taxon>Bacillota</taxon>
        <taxon>Bacilli</taxon>
        <taxon>Bacillales</taxon>
        <taxon>Bacillaceae</taxon>
        <taxon>Mesobacillus</taxon>
    </lineage>
</organism>
<dbReference type="InterPro" id="IPR036101">
    <property type="entry name" value="CarD-like/TRCF_RID_sf"/>
</dbReference>
<dbReference type="OrthoDB" id="9786074at2"/>
<dbReference type="EMBL" id="QWVT01000025">
    <property type="protein sequence ID" value="RID83605.1"/>
    <property type="molecule type" value="Genomic_DNA"/>
</dbReference>
<dbReference type="Gene3D" id="1.20.58.1290">
    <property type="entry name" value="CarD-like, C-terminal domain"/>
    <property type="match status" value="1"/>
</dbReference>
<dbReference type="GO" id="GO:0009303">
    <property type="term" value="P:rRNA transcription"/>
    <property type="evidence" value="ECO:0007669"/>
    <property type="project" value="TreeGrafter"/>
</dbReference>
<evidence type="ECO:0000313" key="2">
    <source>
        <dbReference type="EMBL" id="RID83605.1"/>
    </source>
</evidence>
<proteinExistence type="predicted"/>
<dbReference type="RefSeq" id="WP_119113767.1">
    <property type="nucleotide sequence ID" value="NZ_CBCSEO010000042.1"/>
</dbReference>
<reference evidence="2 3" key="1">
    <citation type="submission" date="2018-08" db="EMBL/GenBank/DDBJ databases">
        <title>Bacillus jemisoniae sp. nov., Bacillus chryseoplanitiae sp. nov., Bacillus resnikiae sp. nov., and Bacillus frankliniae sp. nov., isolated from Viking spacecraft and associated surfaces.</title>
        <authorList>
            <person name="Seuylemezian A."/>
            <person name="Vaishampayan P."/>
        </authorList>
    </citation>
    <scope>NUCLEOTIDE SEQUENCE [LARGE SCALE GENOMIC DNA]</scope>
    <source>
        <strain evidence="2 3">JJ-247</strain>
    </source>
</reference>
<feature type="domain" description="CarD-like/TRCF RNAP-interacting" evidence="1">
    <location>
        <begin position="9"/>
        <end position="119"/>
    </location>
</feature>
<dbReference type="InterPro" id="IPR003711">
    <property type="entry name" value="CarD-like/TRCF_RID"/>
</dbReference>
<dbReference type="SMART" id="SM01058">
    <property type="entry name" value="CarD_TRCF"/>
    <property type="match status" value="1"/>
</dbReference>